<dbReference type="STRING" id="351679.A9255_03170"/>
<organism evidence="3 5">
    <name type="scientific">Xenorhabdus hominickii</name>
    <dbReference type="NCBI Taxonomy" id="351679"/>
    <lineage>
        <taxon>Bacteria</taxon>
        <taxon>Pseudomonadati</taxon>
        <taxon>Pseudomonadota</taxon>
        <taxon>Gammaproteobacteria</taxon>
        <taxon>Enterobacterales</taxon>
        <taxon>Morganellaceae</taxon>
        <taxon>Xenorhabdus</taxon>
    </lineage>
</organism>
<keyword evidence="1" id="KW-0472">Membrane</keyword>
<keyword evidence="4" id="KW-1185">Reference proteome</keyword>
<keyword evidence="1" id="KW-0812">Transmembrane</keyword>
<feature type="transmembrane region" description="Helical" evidence="1">
    <location>
        <begin position="47"/>
        <end position="69"/>
    </location>
</feature>
<keyword evidence="1" id="KW-1133">Transmembrane helix</keyword>
<sequence length="71" mass="8049">MEEMMKTIASLFDAYIVLFSLFWCVTIPIGVGLIAPACIFKTKFSRVFFPISAMFFLFPSIFVLLSIVLSK</sequence>
<dbReference type="RefSeq" id="WP_069315428.1">
    <property type="nucleotide sequence ID" value="NZ_CAWNQJ010000090.1"/>
</dbReference>
<evidence type="ECO:0000313" key="5">
    <source>
        <dbReference type="Proteomes" id="UP000225433"/>
    </source>
</evidence>
<dbReference type="EMBL" id="CP016176">
    <property type="protein sequence ID" value="AOM39676.1"/>
    <property type="molecule type" value="Genomic_DNA"/>
</dbReference>
<evidence type="ECO:0000313" key="3">
    <source>
        <dbReference type="EMBL" id="PHM53435.1"/>
    </source>
</evidence>
<dbReference type="EMBL" id="NJAI01000006">
    <property type="protein sequence ID" value="PHM53435.1"/>
    <property type="molecule type" value="Genomic_DNA"/>
</dbReference>
<dbReference type="Proteomes" id="UP000094600">
    <property type="component" value="Chromosome"/>
</dbReference>
<dbReference type="Proteomes" id="UP000225433">
    <property type="component" value="Unassembled WGS sequence"/>
</dbReference>
<evidence type="ECO:0000313" key="2">
    <source>
        <dbReference type="EMBL" id="AOM39676.1"/>
    </source>
</evidence>
<accession>A0A2G0Q2K0</accession>
<protein>
    <submittedName>
        <fullName evidence="3">Uncharacterized protein</fullName>
    </submittedName>
</protein>
<dbReference type="KEGG" id="xho:A9255_03170"/>
<reference evidence="2 4" key="1">
    <citation type="submission" date="2016-06" db="EMBL/GenBank/DDBJ databases">
        <title>Bacterial characters and pathogenicity of Xenorhabdus hominickii from an entomopathogenic nematode, Steinernema monticolum.</title>
        <authorList>
            <person name="Park Y."/>
            <person name="Kim Y."/>
        </authorList>
    </citation>
    <scope>NUCLEOTIDE SEQUENCE [LARGE SCALE GENOMIC DNA]</scope>
    <source>
        <strain evidence="2 4">ANU1</strain>
    </source>
</reference>
<evidence type="ECO:0000256" key="1">
    <source>
        <dbReference type="SAM" id="Phobius"/>
    </source>
</evidence>
<gene>
    <name evidence="2" type="ORF">A9255_03170</name>
    <name evidence="3" type="ORF">Xhom_03433</name>
</gene>
<evidence type="ECO:0000313" key="4">
    <source>
        <dbReference type="Proteomes" id="UP000094600"/>
    </source>
</evidence>
<reference evidence="3 5" key="2">
    <citation type="journal article" date="2017" name="Nat. Microbiol.">
        <title>Natural product diversity associated with the nematode symbionts Photorhabdus and Xenorhabdus.</title>
        <authorList>
            <person name="Tobias N.J."/>
            <person name="Wolff H."/>
            <person name="Djahanschiri B."/>
            <person name="Grundmann F."/>
            <person name="Kronenwerth M."/>
            <person name="Shi Y.M."/>
            <person name="Simonyi S."/>
            <person name="Grun P."/>
            <person name="Shapiro-Ilan D."/>
            <person name="Pidot S.J."/>
            <person name="Stinear T.P."/>
            <person name="Ebersberger I."/>
            <person name="Bode H.B."/>
        </authorList>
    </citation>
    <scope>NUCLEOTIDE SEQUENCE [LARGE SCALE GENOMIC DNA]</scope>
    <source>
        <strain evidence="3 5">DSM 17903</strain>
    </source>
</reference>
<feature type="transmembrane region" description="Helical" evidence="1">
    <location>
        <begin position="12"/>
        <end position="35"/>
    </location>
</feature>
<name>A0A2G0Q2K0_XENHO</name>
<proteinExistence type="predicted"/>
<dbReference type="AlphaFoldDB" id="A0A2G0Q2K0"/>